<dbReference type="InterPro" id="IPR021440">
    <property type="entry name" value="DUF3089"/>
</dbReference>
<dbReference type="Pfam" id="PF11288">
    <property type="entry name" value="DUF3089"/>
    <property type="match status" value="1"/>
</dbReference>
<dbReference type="EMBL" id="CAEZXM010000019">
    <property type="protein sequence ID" value="CAB4680648.1"/>
    <property type="molecule type" value="Genomic_DNA"/>
</dbReference>
<dbReference type="AlphaFoldDB" id="A0A6J6N6C2"/>
<feature type="compositionally biased region" description="Low complexity" evidence="1">
    <location>
        <begin position="72"/>
        <end position="96"/>
    </location>
</feature>
<accession>A0A6J6N6C2</accession>
<evidence type="ECO:0000256" key="1">
    <source>
        <dbReference type="SAM" id="MobiDB-lite"/>
    </source>
</evidence>
<protein>
    <submittedName>
        <fullName evidence="2">Unannotated protein</fullName>
    </submittedName>
</protein>
<name>A0A6J6N6C2_9ZZZZ</name>
<sequence length="466" mass="48512">MIPDADPKFAAYYVTMRSRSILLVVAVALLAACSDAATNSASPDSSESASTSAGVSTTTAAPLATTAPSVTALTNTTATPTVPTVPTAAAPATTAKPKAKPKTPAPTTTTSTVAPGPYNSALYADPARWICRGDVTNDVCDSSYPVTAVAADGTLTINPSDIAVDPPIDCFYVYPTTSEDATMASDFTAGAEINTTIMQAARFNQVCRVFAPIYRSVTSAGLSRAFSAGDPQFPAAWNQAYLDVLDAWRQYLAHDNNGRPVVIIAHSQGSFHVVRLLKEEVDPKPEQRNLVVSAIVAGTSFQVAAGRDVGGDTQNMPLCRSNIQFGCVITFQTFRDNVPPQPGTLFGAPGATTDSACTNPAALAGGPALLDAAAPVGPWIFASSYTGPSITSRFMSAPGLVTGECKVLNGYHYLAVTINADPTDARTDDIRGDSAPNWGLHAVDLNLPQESLISVVRSQAAAFLSR</sequence>
<reference evidence="2" key="1">
    <citation type="submission" date="2020-05" db="EMBL/GenBank/DDBJ databases">
        <authorList>
            <person name="Chiriac C."/>
            <person name="Salcher M."/>
            <person name="Ghai R."/>
            <person name="Kavagutti S V."/>
        </authorList>
    </citation>
    <scope>NUCLEOTIDE SEQUENCE</scope>
</reference>
<gene>
    <name evidence="2" type="ORF">UFOPK2366_00184</name>
</gene>
<evidence type="ECO:0000313" key="2">
    <source>
        <dbReference type="EMBL" id="CAB4680648.1"/>
    </source>
</evidence>
<feature type="compositionally biased region" description="Low complexity" evidence="1">
    <location>
        <begin position="105"/>
        <end position="115"/>
    </location>
</feature>
<organism evidence="2">
    <name type="scientific">freshwater metagenome</name>
    <dbReference type="NCBI Taxonomy" id="449393"/>
    <lineage>
        <taxon>unclassified sequences</taxon>
        <taxon>metagenomes</taxon>
        <taxon>ecological metagenomes</taxon>
    </lineage>
</organism>
<dbReference type="SUPFAM" id="SSF53474">
    <property type="entry name" value="alpha/beta-Hydrolases"/>
    <property type="match status" value="1"/>
</dbReference>
<feature type="region of interest" description="Disordered" evidence="1">
    <location>
        <begin position="72"/>
        <end position="116"/>
    </location>
</feature>
<proteinExistence type="predicted"/>
<dbReference type="InterPro" id="IPR029058">
    <property type="entry name" value="AB_hydrolase_fold"/>
</dbReference>